<dbReference type="NCBIfam" id="TIGR01571">
    <property type="entry name" value="A_thal_Cys_rich"/>
    <property type="match status" value="1"/>
</dbReference>
<evidence type="ECO:0000313" key="2">
    <source>
        <dbReference type="Proteomes" id="UP001141327"/>
    </source>
</evidence>
<dbReference type="EMBL" id="JAPMOS010000019">
    <property type="protein sequence ID" value="KAJ4459457.1"/>
    <property type="molecule type" value="Genomic_DNA"/>
</dbReference>
<comment type="caution">
    <text evidence="1">The sequence shown here is derived from an EMBL/GenBank/DDBJ whole genome shotgun (WGS) entry which is preliminary data.</text>
</comment>
<evidence type="ECO:0000313" key="1">
    <source>
        <dbReference type="EMBL" id="KAJ4459457.1"/>
    </source>
</evidence>
<accession>A0ABQ8ULX3</accession>
<dbReference type="InterPro" id="IPR006461">
    <property type="entry name" value="PLAC_motif_containing"/>
</dbReference>
<proteinExistence type="predicted"/>
<organism evidence="1 2">
    <name type="scientific">Paratrimastix pyriformis</name>
    <dbReference type="NCBI Taxonomy" id="342808"/>
    <lineage>
        <taxon>Eukaryota</taxon>
        <taxon>Metamonada</taxon>
        <taxon>Preaxostyla</taxon>
        <taxon>Paratrimastigidae</taxon>
        <taxon>Paratrimastix</taxon>
    </lineage>
</organism>
<dbReference type="Proteomes" id="UP001141327">
    <property type="component" value="Unassembled WGS sequence"/>
</dbReference>
<sequence>MPTDRCIKSLPKIFQMSYFAAAPTGHIPQHLSSIFSCFSDRSVCCSGFFCPCFMISKTAERISGKPNCAVCFGSCLCLPCFSLWERGLVREKYGLQEQCCADFLAAFCCSPCSVCQEFREVELRSRQQTYTSGTVQNFAAMGLQLKK</sequence>
<gene>
    <name evidence="1" type="ORF">PAPYR_4504</name>
</gene>
<name>A0ABQ8ULX3_9EUKA</name>
<keyword evidence="2" id="KW-1185">Reference proteome</keyword>
<reference evidence="1" key="1">
    <citation type="journal article" date="2022" name="bioRxiv">
        <title>Genomics of Preaxostyla Flagellates Illuminates Evolutionary Transitions and the Path Towards Mitochondrial Loss.</title>
        <authorList>
            <person name="Novak L.V.F."/>
            <person name="Treitli S.C."/>
            <person name="Pyrih J."/>
            <person name="Halakuc P."/>
            <person name="Pipaliya S.V."/>
            <person name="Vacek V."/>
            <person name="Brzon O."/>
            <person name="Soukal P."/>
            <person name="Eme L."/>
            <person name="Dacks J.B."/>
            <person name="Karnkowska A."/>
            <person name="Elias M."/>
            <person name="Hampl V."/>
        </authorList>
    </citation>
    <scope>NUCLEOTIDE SEQUENCE</scope>
    <source>
        <strain evidence="1">RCP-MX</strain>
    </source>
</reference>
<dbReference type="PANTHER" id="PTHR15907">
    <property type="entry name" value="DUF614 FAMILY PROTEIN-RELATED"/>
    <property type="match status" value="1"/>
</dbReference>
<dbReference type="Pfam" id="PF04749">
    <property type="entry name" value="PLAC8"/>
    <property type="match status" value="1"/>
</dbReference>
<protein>
    <submittedName>
        <fullName evidence="1">Uncharacterized protein</fullName>
    </submittedName>
</protein>